<dbReference type="RefSeq" id="WP_051743433.1">
    <property type="nucleotide sequence ID" value="NZ_CP099647.1"/>
</dbReference>
<accession>A0AAW3V0T1</accession>
<dbReference type="AlphaFoldDB" id="A0AAW3V0T1"/>
<dbReference type="Proteomes" id="UP000518681">
    <property type="component" value="Unassembled WGS sequence"/>
</dbReference>
<comment type="caution">
    <text evidence="1">The sequence shown here is derived from an EMBL/GenBank/DDBJ whole genome shotgun (WGS) entry which is preliminary data.</text>
</comment>
<gene>
    <name evidence="1" type="ORF">GGD69_004350</name>
</gene>
<proteinExistence type="predicted"/>
<protein>
    <recommendedName>
        <fullName evidence="3">Secreted protein</fullName>
    </recommendedName>
</protein>
<organism evidence="1 2">
    <name type="scientific">Paraburkholderia fungorum</name>
    <dbReference type="NCBI Taxonomy" id="134537"/>
    <lineage>
        <taxon>Bacteria</taxon>
        <taxon>Pseudomonadati</taxon>
        <taxon>Pseudomonadota</taxon>
        <taxon>Betaproteobacteria</taxon>
        <taxon>Burkholderiales</taxon>
        <taxon>Burkholderiaceae</taxon>
        <taxon>Paraburkholderia</taxon>
    </lineage>
</organism>
<evidence type="ECO:0000313" key="2">
    <source>
        <dbReference type="Proteomes" id="UP000518681"/>
    </source>
</evidence>
<reference evidence="1 2" key="1">
    <citation type="submission" date="2020-08" db="EMBL/GenBank/DDBJ databases">
        <title>Genomic Encyclopedia of Type Strains, Phase IV (KMG-V): Genome sequencing to study the core and pangenomes of soil and plant-associated prokaryotes.</title>
        <authorList>
            <person name="Whitman W."/>
        </authorList>
    </citation>
    <scope>NUCLEOTIDE SEQUENCE [LARGE SCALE GENOMIC DNA]</scope>
    <source>
        <strain evidence="1 2">SEMIA 4013</strain>
    </source>
</reference>
<evidence type="ECO:0008006" key="3">
    <source>
        <dbReference type="Google" id="ProtNLM"/>
    </source>
</evidence>
<sequence length="74" mass="8486">MMMAVMVAVGHHHTMRMMTVSGLIGICMLHRRTVAPEMRGLAFHGDGRERLNRKAQYQQHDDEKFAPIRHGCEV</sequence>
<evidence type="ECO:0000313" key="1">
    <source>
        <dbReference type="EMBL" id="MBB6203472.1"/>
    </source>
</evidence>
<dbReference type="EMBL" id="JACIIK010000007">
    <property type="protein sequence ID" value="MBB6203472.1"/>
    <property type="molecule type" value="Genomic_DNA"/>
</dbReference>
<name>A0AAW3V0T1_9BURK</name>